<evidence type="ECO:0000256" key="9">
    <source>
        <dbReference type="PIRNR" id="PIRNR003128"/>
    </source>
</evidence>
<comment type="caution">
    <text evidence="12">The sequence shown here is derived from an EMBL/GenBank/DDBJ whole genome shotgun (WGS) entry which is preliminary data.</text>
</comment>
<evidence type="ECO:0000256" key="10">
    <source>
        <dbReference type="SAM" id="Coils"/>
    </source>
</evidence>
<comment type="similarity">
    <text evidence="2 9">Belongs to the RecN family.</text>
</comment>
<keyword evidence="6" id="KW-0067">ATP-binding</keyword>
<dbReference type="InterPro" id="IPR027417">
    <property type="entry name" value="P-loop_NTPase"/>
</dbReference>
<proteinExistence type="inferred from homology"/>
<dbReference type="PANTHER" id="PTHR11059:SF0">
    <property type="entry name" value="DNA REPAIR PROTEIN RECN"/>
    <property type="match status" value="1"/>
</dbReference>
<sequence>MLQQLSVKNFAIISSLELEFQKGMTVLTGETGAGKSIIIDAVGLLTGGRGSSDFIRQGASKCTLEGLFALPEHPELAVLLDEQGIDQEENVLILQRDIFTSGKNICRVNGRIITIAMLRKIGEFLVDIHGQNEHQELMNSERHLGMLDDFGDNELHKIKLTYTTAYQEYRQLEKKVRNLQNNEKAFAQRIDMLQFQSNEIAEAKLQLGEEEALIDERNKLANFQKIADALAGSYEAINSEESSSLDNIAYAMNELATIEMLDPDYQSISETVQNGYYQLQEASADLARHLGQLELDENRLDEVENRLELIRQLKRKYGESVAAVLSYYEEITEELAENGLLDGKADELEQILVEKQQQVEKIGNQLSAIRKKAAATLEKSILDELKGLYMERTLFEVRFLEQPEVVLTEDGLDKVEFYITTNPGEPLKPLVKVASGGELSRVMLALKTIFSKTQGITSIVFDEVDTGVSGRVAQAIADKIYQISSESQVLCITHLPQVAAVADYQYFISKEIIADRTETRVIMLSGEERTKEIARMLAGSEITPLTMEHAKELLNMAQKEKR</sequence>
<evidence type="ECO:0000256" key="2">
    <source>
        <dbReference type="ARBA" id="ARBA00009441"/>
    </source>
</evidence>
<dbReference type="EMBL" id="JAEDXU010000001">
    <property type="protein sequence ID" value="MBP1045402.1"/>
    <property type="molecule type" value="Genomic_DNA"/>
</dbReference>
<evidence type="ECO:0000256" key="5">
    <source>
        <dbReference type="ARBA" id="ARBA00022763"/>
    </source>
</evidence>
<evidence type="ECO:0000256" key="6">
    <source>
        <dbReference type="ARBA" id="ARBA00022840"/>
    </source>
</evidence>
<keyword evidence="4" id="KW-0547">Nucleotide-binding</keyword>
<evidence type="ECO:0000259" key="11">
    <source>
        <dbReference type="Pfam" id="PF02463"/>
    </source>
</evidence>
<dbReference type="NCBIfam" id="TIGR00634">
    <property type="entry name" value="recN"/>
    <property type="match status" value="1"/>
</dbReference>
<keyword evidence="10" id="KW-0175">Coiled coil</keyword>
<evidence type="ECO:0000256" key="8">
    <source>
        <dbReference type="ARBA" id="ARBA00033408"/>
    </source>
</evidence>
<organism evidence="12 13">
    <name type="scientific">Enterococcus larvae</name>
    <dbReference type="NCBI Taxonomy" id="2794352"/>
    <lineage>
        <taxon>Bacteria</taxon>
        <taxon>Bacillati</taxon>
        <taxon>Bacillota</taxon>
        <taxon>Bacilli</taxon>
        <taxon>Lactobacillales</taxon>
        <taxon>Enterococcaceae</taxon>
        <taxon>Enterococcus</taxon>
    </lineage>
</organism>
<dbReference type="PIRSF" id="PIRSF003128">
    <property type="entry name" value="RecN"/>
    <property type="match status" value="1"/>
</dbReference>
<evidence type="ECO:0000313" key="12">
    <source>
        <dbReference type="EMBL" id="MBP1045402.1"/>
    </source>
</evidence>
<evidence type="ECO:0000256" key="4">
    <source>
        <dbReference type="ARBA" id="ARBA00022741"/>
    </source>
</evidence>
<evidence type="ECO:0000313" key="13">
    <source>
        <dbReference type="Proteomes" id="UP000673375"/>
    </source>
</evidence>
<dbReference type="Gene3D" id="3.40.50.300">
    <property type="entry name" value="P-loop containing nucleotide triphosphate hydrolases"/>
    <property type="match status" value="2"/>
</dbReference>
<evidence type="ECO:0000256" key="1">
    <source>
        <dbReference type="ARBA" id="ARBA00003618"/>
    </source>
</evidence>
<keyword evidence="7 9" id="KW-0234">DNA repair</keyword>
<name>A0ABS4CGJ9_9ENTE</name>
<gene>
    <name evidence="12" type="primary">recN</name>
    <name evidence="12" type="ORF">I6N96_03870</name>
</gene>
<feature type="coiled-coil region" evidence="10">
    <location>
        <begin position="162"/>
        <end position="213"/>
    </location>
</feature>
<reference evidence="12 13" key="1">
    <citation type="submission" date="2020-12" db="EMBL/GenBank/DDBJ databases">
        <title>Vagococcus allomyrinae sp. nov. and Enterococcus lavae sp. nov., isolated from the larvae of Allomyrina dichotoma.</title>
        <authorList>
            <person name="Lee S.D."/>
        </authorList>
    </citation>
    <scope>NUCLEOTIDE SEQUENCE [LARGE SCALE GENOMIC DNA]</scope>
    <source>
        <strain evidence="12 13">BWM-S5</strain>
    </source>
</reference>
<dbReference type="NCBIfam" id="NF008121">
    <property type="entry name" value="PRK10869.1"/>
    <property type="match status" value="1"/>
</dbReference>
<dbReference type="Proteomes" id="UP000673375">
    <property type="component" value="Unassembled WGS sequence"/>
</dbReference>
<keyword evidence="13" id="KW-1185">Reference proteome</keyword>
<dbReference type="SUPFAM" id="SSF52540">
    <property type="entry name" value="P-loop containing nucleoside triphosphate hydrolases"/>
    <property type="match status" value="2"/>
</dbReference>
<dbReference type="CDD" id="cd03241">
    <property type="entry name" value="ABC_RecN"/>
    <property type="match status" value="2"/>
</dbReference>
<feature type="coiled-coil region" evidence="10">
    <location>
        <begin position="345"/>
        <end position="372"/>
    </location>
</feature>
<feature type="domain" description="RecF/RecN/SMC N-terminal" evidence="11">
    <location>
        <begin position="1"/>
        <end position="509"/>
    </location>
</feature>
<dbReference type="InterPro" id="IPR004604">
    <property type="entry name" value="DNA_recomb/repair_RecN"/>
</dbReference>
<dbReference type="Pfam" id="PF02463">
    <property type="entry name" value="SMC_N"/>
    <property type="match status" value="1"/>
</dbReference>
<accession>A0ABS4CGJ9</accession>
<dbReference type="InterPro" id="IPR003395">
    <property type="entry name" value="RecF/RecN/SMC_N"/>
</dbReference>
<evidence type="ECO:0000256" key="3">
    <source>
        <dbReference type="ARBA" id="ARBA00021315"/>
    </source>
</evidence>
<dbReference type="PANTHER" id="PTHR11059">
    <property type="entry name" value="DNA REPAIR PROTEIN RECN"/>
    <property type="match status" value="1"/>
</dbReference>
<keyword evidence="5 9" id="KW-0227">DNA damage</keyword>
<feature type="coiled-coil region" evidence="10">
    <location>
        <begin position="286"/>
        <end position="320"/>
    </location>
</feature>
<comment type="function">
    <text evidence="1 9">May be involved in recombinational repair of damaged DNA.</text>
</comment>
<evidence type="ECO:0000256" key="7">
    <source>
        <dbReference type="ARBA" id="ARBA00023204"/>
    </source>
</evidence>
<protein>
    <recommendedName>
        <fullName evidence="3 9">DNA repair protein RecN</fullName>
    </recommendedName>
    <alternativeName>
        <fullName evidence="8 9">Recombination protein N</fullName>
    </alternativeName>
</protein>
<dbReference type="RefSeq" id="WP_209556164.1">
    <property type="nucleotide sequence ID" value="NZ_JAEDXU010000001.1"/>
</dbReference>